<evidence type="ECO:0000313" key="2">
    <source>
        <dbReference type="EMBL" id="TNM36343.1"/>
    </source>
</evidence>
<reference evidence="2 3" key="1">
    <citation type="journal article" date="2016" name="Int. J. Syst. Evol. Microbiol.">
        <title>Nocardioides albidus sp. nov., an actinobacterium isolated from garden soil.</title>
        <authorList>
            <person name="Singh H."/>
            <person name="Du J."/>
            <person name="Trinh H."/>
            <person name="Won K."/>
            <person name="Yang J.E."/>
            <person name="Yin C."/>
            <person name="Kook M."/>
            <person name="Yi T.H."/>
        </authorList>
    </citation>
    <scope>NUCLEOTIDE SEQUENCE [LARGE SCALE GENOMIC DNA]</scope>
    <source>
        <strain evidence="2 3">CCTCC AB 2015297</strain>
    </source>
</reference>
<comment type="caution">
    <text evidence="2">The sequence shown here is derived from an EMBL/GenBank/DDBJ whole genome shotgun (WGS) entry which is preliminary data.</text>
</comment>
<organism evidence="2 3">
    <name type="scientific">Nocardioides albidus</name>
    <dbReference type="NCBI Taxonomy" id="1517589"/>
    <lineage>
        <taxon>Bacteria</taxon>
        <taxon>Bacillati</taxon>
        <taxon>Actinomycetota</taxon>
        <taxon>Actinomycetes</taxon>
        <taxon>Propionibacteriales</taxon>
        <taxon>Nocardioidaceae</taxon>
        <taxon>Nocardioides</taxon>
    </lineage>
</organism>
<dbReference type="InterPro" id="IPR007235">
    <property type="entry name" value="Glyco_trans_28_C"/>
</dbReference>
<dbReference type="Gene3D" id="3.40.50.2000">
    <property type="entry name" value="Glycogen Phosphorylase B"/>
    <property type="match status" value="1"/>
</dbReference>
<protein>
    <submittedName>
        <fullName evidence="2">Glycosyl transferase family 28</fullName>
    </submittedName>
</protein>
<keyword evidence="2" id="KW-0808">Transferase</keyword>
<sequence length="167" mass="18183">MTAAQPPLVAVFLGTDHHRFDRLLAWVSSLQEEGLFRFHVQHGSTPLPPRLAGSPLLGPAAMADLLDHASAVVTHGGPGSIMDAREHGHLPVVVPRDPRHGEHVDDHQQRFVRFVARTGLVVAAYDESELASRLSLATLTGHGPKSAHHATPTLARFEVLVERLVHR</sequence>
<dbReference type="Proteomes" id="UP000313231">
    <property type="component" value="Unassembled WGS sequence"/>
</dbReference>
<evidence type="ECO:0000313" key="3">
    <source>
        <dbReference type="Proteomes" id="UP000313231"/>
    </source>
</evidence>
<accession>A0A5C4VKG4</accession>
<dbReference type="OrthoDB" id="555447at2"/>
<dbReference type="GO" id="GO:0016758">
    <property type="term" value="F:hexosyltransferase activity"/>
    <property type="evidence" value="ECO:0007669"/>
    <property type="project" value="InterPro"/>
</dbReference>
<dbReference type="Pfam" id="PF04101">
    <property type="entry name" value="Glyco_tran_28_C"/>
    <property type="match status" value="1"/>
</dbReference>
<gene>
    <name evidence="2" type="ORF">FHP29_19505</name>
</gene>
<keyword evidence="3" id="KW-1185">Reference proteome</keyword>
<dbReference type="RefSeq" id="WP_139624529.1">
    <property type="nucleotide sequence ID" value="NZ_VDMP01000027.1"/>
</dbReference>
<feature type="domain" description="Glycosyl transferase family 28 C-terminal" evidence="1">
    <location>
        <begin position="61"/>
        <end position="151"/>
    </location>
</feature>
<name>A0A5C4VKG4_9ACTN</name>
<dbReference type="SUPFAM" id="SSF53756">
    <property type="entry name" value="UDP-Glycosyltransferase/glycogen phosphorylase"/>
    <property type="match status" value="1"/>
</dbReference>
<proteinExistence type="predicted"/>
<dbReference type="EMBL" id="VDMP01000027">
    <property type="protein sequence ID" value="TNM36343.1"/>
    <property type="molecule type" value="Genomic_DNA"/>
</dbReference>
<evidence type="ECO:0000259" key="1">
    <source>
        <dbReference type="Pfam" id="PF04101"/>
    </source>
</evidence>
<dbReference type="AlphaFoldDB" id="A0A5C4VKG4"/>